<comment type="caution">
    <text evidence="1">The sequence shown here is derived from an EMBL/GenBank/DDBJ whole genome shotgun (WGS) entry which is preliminary data.</text>
</comment>
<name>X1RIZ9_9ZZZZ</name>
<gene>
    <name evidence="1" type="ORF">S12H4_19000</name>
</gene>
<evidence type="ECO:0000313" key="1">
    <source>
        <dbReference type="EMBL" id="GAI80598.1"/>
    </source>
</evidence>
<dbReference type="AlphaFoldDB" id="X1RIZ9"/>
<protein>
    <submittedName>
        <fullName evidence="1">Uncharacterized protein</fullName>
    </submittedName>
</protein>
<reference evidence="1" key="1">
    <citation type="journal article" date="2014" name="Front. Microbiol.">
        <title>High frequency of phylogenetically diverse reductive dehalogenase-homologous genes in deep subseafloor sedimentary metagenomes.</title>
        <authorList>
            <person name="Kawai M."/>
            <person name="Futagami T."/>
            <person name="Toyoda A."/>
            <person name="Takaki Y."/>
            <person name="Nishi S."/>
            <person name="Hori S."/>
            <person name="Arai W."/>
            <person name="Tsubouchi T."/>
            <person name="Morono Y."/>
            <person name="Uchiyama I."/>
            <person name="Ito T."/>
            <person name="Fujiyama A."/>
            <person name="Inagaki F."/>
            <person name="Takami H."/>
        </authorList>
    </citation>
    <scope>NUCLEOTIDE SEQUENCE</scope>
    <source>
        <strain evidence="1">Expedition CK06-06</strain>
    </source>
</reference>
<sequence length="288" mass="32659">STFAFCIRDKEHSANQIFYFNEVGPVYLAEEQKIVDKNYMDMGGYPIAWFEMPVVNPLTPENFLLNFRLVAETDIARAFMEGLPELRDIEIISTAEEMSPLSGGQTKTIRALFQRNGELGEGIFYITVAPMLPLAGLPGGGIGYGFSFTGVTSIKSDFKYFQKALTQSLESLTISQSYIDNCIRQQEQQYQGILKAGQTLSETSDIIMDSWEYRNKIDDIISEKRSDAILGNERVYDPDTETIYEVPLGFYENYDLNREQYNIDNLQALPDDDWNLWTAPTESGDAIN</sequence>
<organism evidence="1">
    <name type="scientific">marine sediment metagenome</name>
    <dbReference type="NCBI Taxonomy" id="412755"/>
    <lineage>
        <taxon>unclassified sequences</taxon>
        <taxon>metagenomes</taxon>
        <taxon>ecological metagenomes</taxon>
    </lineage>
</organism>
<proteinExistence type="predicted"/>
<feature type="non-terminal residue" evidence="1">
    <location>
        <position position="1"/>
    </location>
</feature>
<accession>X1RIZ9</accession>
<dbReference type="EMBL" id="BARW01009450">
    <property type="protein sequence ID" value="GAI80598.1"/>
    <property type="molecule type" value="Genomic_DNA"/>
</dbReference>